<dbReference type="VEuPathDB" id="TriTrypDB:LMJFC_040018000"/>
<dbReference type="VEuPathDB" id="TriTrypDB:LMJLV39_040016600"/>
<dbReference type="HOGENOM" id="CLU_1237086_0_0_1"/>
<proteinExistence type="predicted"/>
<evidence type="ECO:0000313" key="2">
    <source>
        <dbReference type="Proteomes" id="UP000000542"/>
    </source>
</evidence>
<dbReference type="RefSeq" id="XP_888621.1">
    <property type="nucleotide sequence ID" value="XM_883528.1"/>
</dbReference>
<dbReference type="AlphaFoldDB" id="O97199"/>
<dbReference type="Proteomes" id="UP000000542">
    <property type="component" value="Chromosome 4"/>
</dbReference>
<name>O97199_LEIMA</name>
<dbReference type="KEGG" id="lma:LMJF_04_1100"/>
<dbReference type="eggNOG" id="ENOG502SB2I">
    <property type="taxonomic scope" value="Eukaryota"/>
</dbReference>
<reference evidence="1 2" key="1">
    <citation type="journal article" date="2005" name="Science">
        <title>The genome of the kinetoplastid parasite, Leishmania major.</title>
        <authorList>
            <person name="Ivens A.C."/>
            <person name="Peacock C.S."/>
            <person name="Worthey E.A."/>
            <person name="Murphy L."/>
            <person name="Aggarwal G."/>
            <person name="Berriman M."/>
            <person name="Sisk E."/>
            <person name="Rajandream M.A."/>
            <person name="Adlem E."/>
            <person name="Aert R."/>
            <person name="Anupama A."/>
            <person name="Apostolou Z."/>
            <person name="Attipoe P."/>
            <person name="Bason N."/>
            <person name="Bauser C."/>
            <person name="Beck A."/>
            <person name="Beverley S.M."/>
            <person name="Bianchettin G."/>
            <person name="Borzym K."/>
            <person name="Bothe G."/>
            <person name="Bruschi C.V."/>
            <person name="Collins M."/>
            <person name="Cadag E."/>
            <person name="Ciarloni L."/>
            <person name="Clayton C."/>
            <person name="Coulson R.M."/>
            <person name="Cronin A."/>
            <person name="Cruz A.K."/>
            <person name="Davies R.M."/>
            <person name="De Gaudenzi J."/>
            <person name="Dobson D.E."/>
            <person name="Duesterhoeft A."/>
            <person name="Fazelina G."/>
            <person name="Fosker N."/>
            <person name="Frasch A.C."/>
            <person name="Fraser A."/>
            <person name="Fuchs M."/>
            <person name="Gabel C."/>
            <person name="Goble A."/>
            <person name="Goffeau A."/>
            <person name="Harris D."/>
            <person name="Hertz-Fowler C."/>
            <person name="Hilbert H."/>
            <person name="Horn D."/>
            <person name="Huang Y."/>
            <person name="Klages S."/>
            <person name="Knights A."/>
            <person name="Kube M."/>
            <person name="Larke N."/>
            <person name="Litvin L."/>
            <person name="Lord A."/>
            <person name="Louie T."/>
            <person name="Marra M."/>
            <person name="Masuy D."/>
            <person name="Matthews K."/>
            <person name="Michaeli S."/>
            <person name="Mottram J.C."/>
            <person name="Muller-Auer S."/>
            <person name="Munden H."/>
            <person name="Nelson S."/>
            <person name="Norbertczak H."/>
            <person name="Oliver K."/>
            <person name="O'neil S."/>
            <person name="Pentony M."/>
            <person name="Pohl T.M."/>
            <person name="Price C."/>
            <person name="Purnelle B."/>
            <person name="Quail M.A."/>
            <person name="Rabbinowitsch E."/>
            <person name="Reinhardt R."/>
            <person name="Rieger M."/>
            <person name="Rinta J."/>
            <person name="Robben J."/>
            <person name="Robertson L."/>
            <person name="Ruiz J.C."/>
            <person name="Rutter S."/>
            <person name="Saunders D."/>
            <person name="Schafer M."/>
            <person name="Schein J."/>
            <person name="Schwartz D.C."/>
            <person name="Seeger K."/>
            <person name="Seyler A."/>
            <person name="Sharp S."/>
            <person name="Shin H."/>
            <person name="Sivam D."/>
            <person name="Squares R."/>
            <person name="Squares S."/>
            <person name="Tosato V."/>
            <person name="Vogt C."/>
            <person name="Volckaert G."/>
            <person name="Wambutt R."/>
            <person name="Warren T."/>
            <person name="Wedler H."/>
            <person name="Woodward J."/>
            <person name="Zhou S."/>
            <person name="Zimmermann W."/>
            <person name="Smith D.F."/>
            <person name="Blackwell J.M."/>
            <person name="Stuart K.D."/>
            <person name="Barrell B."/>
            <person name="Myler P.J."/>
        </authorList>
    </citation>
    <scope>NUCLEOTIDE SEQUENCE [LARGE SCALE GENOMIC DNA]</scope>
    <source>
        <strain evidence="2">MHOM/IL/81/Friedlin</strain>
    </source>
</reference>
<sequence length="224" mass="25313">MLHEPVSTANGHMPRRSSLGCRLRSSPFLSCVAYVNTLTCDSLMHALRATVSQRIATGVDVECHRLTSGAAVVSTPTQVHISITSANFVRQRSSRPALLPLLTHPPPPSPSLHPVMSRSRQQQAAEVTLHHFFKTERVIRLECERREAKARLKLIDIMSGDLDDQLLCVAQFKKEWLQSRRVLEEARQAVVQEEGSKRAYVEEEYVRTINTMSRHYHPLSSRVV</sequence>
<dbReference type="VEuPathDB" id="TriTrypDB:LmjF.04.1100"/>
<dbReference type="VEuPathDB" id="TriTrypDB:LMJSD75_040016900"/>
<dbReference type="EMBL" id="FR796400">
    <property type="protein sequence ID" value="CAC22654.1"/>
    <property type="molecule type" value="Genomic_DNA"/>
</dbReference>
<accession>O97199</accession>
<protein>
    <submittedName>
        <fullName evidence="1">Uncharacterized protein</fullName>
    </submittedName>
</protein>
<dbReference type="InParanoid" id="O97199"/>
<gene>
    <name evidence="1" type="ORF">LMJF_04_1100</name>
</gene>
<organism evidence="1 2">
    <name type="scientific">Leishmania major</name>
    <dbReference type="NCBI Taxonomy" id="5664"/>
    <lineage>
        <taxon>Eukaryota</taxon>
        <taxon>Discoba</taxon>
        <taxon>Euglenozoa</taxon>
        <taxon>Kinetoplastea</taxon>
        <taxon>Metakinetoplastina</taxon>
        <taxon>Trypanosomatida</taxon>
        <taxon>Trypanosomatidae</taxon>
        <taxon>Leishmaniinae</taxon>
        <taxon>Leishmania</taxon>
    </lineage>
</organism>
<dbReference type="GeneID" id="3684903"/>
<reference evidence="1 2" key="2">
    <citation type="journal article" date="2011" name="Genome Res.">
        <title>Chromosome and gene copy number variation allow major structural change between species and strains of Leishmania.</title>
        <authorList>
            <person name="Rogers M.B."/>
            <person name="Hilley J.D."/>
            <person name="Dickens N.J."/>
            <person name="Wilkes J."/>
            <person name="Bates P.A."/>
            <person name="Depledge D.P."/>
            <person name="Harris D."/>
            <person name="Her Y."/>
            <person name="Herzyk P."/>
            <person name="Imamura H."/>
            <person name="Otto T.D."/>
            <person name="Sanders M."/>
            <person name="Seeger K."/>
            <person name="Dujardin J.C."/>
            <person name="Berriman M."/>
            <person name="Smith D.F."/>
            <person name="Hertz-Fowler C."/>
            <person name="Mottram J.C."/>
        </authorList>
    </citation>
    <scope>NUCLEOTIDE SEQUENCE [LARGE SCALE GENOMIC DNA]</scope>
    <source>
        <strain evidence="2">MHOM/IL/81/Friedlin</strain>
    </source>
</reference>
<keyword evidence="2" id="KW-1185">Reference proteome</keyword>
<evidence type="ECO:0000313" key="1">
    <source>
        <dbReference type="EMBL" id="CAC22654.1"/>
    </source>
</evidence>